<comment type="caution">
    <text evidence="5">The sequence shown here is derived from an EMBL/GenBank/DDBJ whole genome shotgun (WGS) entry which is preliminary data.</text>
</comment>
<proteinExistence type="predicted"/>
<dbReference type="GO" id="GO:0048678">
    <property type="term" value="P:response to axon injury"/>
    <property type="evidence" value="ECO:0007669"/>
    <property type="project" value="TreeGrafter"/>
</dbReference>
<sequence length="160" mass="17610">DNSVPAMQGTFRYPDGSEYTGEWNNDGQRHGLGKLSFADGSKYSGKFENGLFTGLGLIIYTDGSKYEGEFSQGRYNGLGVFTRCDGMKYEGQFKDGKIIGLGLLTFSDGGHGLPRNEGYFENNKLVRREKCSEIIHKAITVAERAKTLQTANVGENRSIS</sequence>
<name>A0A815KFA4_9BILA</name>
<evidence type="ECO:0008006" key="9">
    <source>
        <dbReference type="Google" id="ProtNLM"/>
    </source>
</evidence>
<keyword evidence="2" id="KW-0677">Repeat</keyword>
<feature type="non-terminal residue" evidence="5">
    <location>
        <position position="1"/>
    </location>
</feature>
<evidence type="ECO:0000313" key="5">
    <source>
        <dbReference type="EMBL" id="CAF1394858.1"/>
    </source>
</evidence>
<dbReference type="SMART" id="SM00698">
    <property type="entry name" value="MORN"/>
    <property type="match status" value="4"/>
</dbReference>
<dbReference type="OrthoDB" id="406044at2759"/>
<dbReference type="InterPro" id="IPR052315">
    <property type="entry name" value="MORN4"/>
</dbReference>
<dbReference type="AlphaFoldDB" id="A0A815KFA4"/>
<evidence type="ECO:0000256" key="2">
    <source>
        <dbReference type="ARBA" id="ARBA00022737"/>
    </source>
</evidence>
<evidence type="ECO:0000256" key="1">
    <source>
        <dbReference type="ARBA" id="ARBA00004316"/>
    </source>
</evidence>
<dbReference type="PANTHER" id="PTHR46614:SF1">
    <property type="entry name" value="MORN REPEAT-CONTAINING PROTEIN 4"/>
    <property type="match status" value="1"/>
</dbReference>
<organism evidence="5 8">
    <name type="scientific">Didymodactylos carnosus</name>
    <dbReference type="NCBI Taxonomy" id="1234261"/>
    <lineage>
        <taxon>Eukaryota</taxon>
        <taxon>Metazoa</taxon>
        <taxon>Spiralia</taxon>
        <taxon>Gnathifera</taxon>
        <taxon>Rotifera</taxon>
        <taxon>Eurotatoria</taxon>
        <taxon>Bdelloidea</taxon>
        <taxon>Philodinida</taxon>
        <taxon>Philodinidae</taxon>
        <taxon>Didymodactylos</taxon>
    </lineage>
</organism>
<dbReference type="EMBL" id="CAJOBA010040744">
    <property type="protein sequence ID" value="CAF4100010.1"/>
    <property type="molecule type" value="Genomic_DNA"/>
</dbReference>
<dbReference type="Proteomes" id="UP000681722">
    <property type="component" value="Unassembled WGS sequence"/>
</dbReference>
<reference evidence="5" key="1">
    <citation type="submission" date="2021-02" db="EMBL/GenBank/DDBJ databases">
        <authorList>
            <person name="Nowell W R."/>
        </authorList>
    </citation>
    <scope>NUCLEOTIDE SEQUENCE</scope>
</reference>
<evidence type="ECO:0000313" key="6">
    <source>
        <dbReference type="EMBL" id="CAF4100010.1"/>
    </source>
</evidence>
<dbReference type="Proteomes" id="UP000663829">
    <property type="component" value="Unassembled WGS sequence"/>
</dbReference>
<dbReference type="Pfam" id="PF02493">
    <property type="entry name" value="MORN"/>
    <property type="match status" value="5"/>
</dbReference>
<evidence type="ECO:0000313" key="7">
    <source>
        <dbReference type="EMBL" id="CAF4289080.1"/>
    </source>
</evidence>
<dbReference type="Proteomes" id="UP000682733">
    <property type="component" value="Unassembled WGS sequence"/>
</dbReference>
<dbReference type="GO" id="GO:0042995">
    <property type="term" value="C:cell projection"/>
    <property type="evidence" value="ECO:0007669"/>
    <property type="project" value="UniProtKB-SubCell"/>
</dbReference>
<evidence type="ECO:0000313" key="8">
    <source>
        <dbReference type="Proteomes" id="UP000663829"/>
    </source>
</evidence>
<dbReference type="EMBL" id="CAJNOQ010017201">
    <property type="protein sequence ID" value="CAF1394858.1"/>
    <property type="molecule type" value="Genomic_DNA"/>
</dbReference>
<keyword evidence="3" id="KW-0966">Cell projection</keyword>
<comment type="subcellular location">
    <subcellularLocation>
        <location evidence="1">Cell projection</location>
    </subcellularLocation>
</comment>
<protein>
    <recommendedName>
        <fullName evidence="9">MORN repeat-containing protein 4</fullName>
    </recommendedName>
</protein>
<dbReference type="SUPFAM" id="SSF82185">
    <property type="entry name" value="Histone H3 K4-specific methyltransferase SET7/9 N-terminal domain"/>
    <property type="match status" value="1"/>
</dbReference>
<evidence type="ECO:0000256" key="3">
    <source>
        <dbReference type="ARBA" id="ARBA00023273"/>
    </source>
</evidence>
<gene>
    <name evidence="5" type="ORF">GPM918_LOCUS32978</name>
    <name evidence="4" type="ORF">OVA965_LOCUS28262</name>
    <name evidence="7" type="ORF">SRO942_LOCUS33651</name>
    <name evidence="6" type="ORF">TMI583_LOCUS29014</name>
</gene>
<evidence type="ECO:0000313" key="4">
    <source>
        <dbReference type="EMBL" id="CAF1294686.1"/>
    </source>
</evidence>
<dbReference type="EMBL" id="CAJOBC010082613">
    <property type="protein sequence ID" value="CAF4289080.1"/>
    <property type="molecule type" value="Genomic_DNA"/>
</dbReference>
<dbReference type="InterPro" id="IPR003409">
    <property type="entry name" value="MORN"/>
</dbReference>
<accession>A0A815KFA4</accession>
<dbReference type="Proteomes" id="UP000677228">
    <property type="component" value="Unassembled WGS sequence"/>
</dbReference>
<dbReference type="EMBL" id="CAJNOK010019169">
    <property type="protein sequence ID" value="CAF1294686.1"/>
    <property type="molecule type" value="Genomic_DNA"/>
</dbReference>
<dbReference type="PANTHER" id="PTHR46614">
    <property type="entry name" value="MORN REPEAT-CONTAINING PROTEIN 4"/>
    <property type="match status" value="1"/>
</dbReference>
<keyword evidence="8" id="KW-1185">Reference proteome</keyword>
<dbReference type="Gene3D" id="2.20.110.10">
    <property type="entry name" value="Histone H3 K4-specific methyltransferase SET7/9 N-terminal domain"/>
    <property type="match status" value="2"/>
</dbReference>